<keyword evidence="2" id="KW-0732">Signal</keyword>
<keyword evidence="5" id="KW-1185">Reference proteome</keyword>
<name>A0A5B8UHG9_9BACT</name>
<gene>
    <name evidence="4" type="ORF">FSB75_08125</name>
</gene>
<feature type="signal peptide" evidence="2">
    <location>
        <begin position="1"/>
        <end position="18"/>
    </location>
</feature>
<dbReference type="AlphaFoldDB" id="A0A5B8UHG9"/>
<organism evidence="4 5">
    <name type="scientific">Flavisolibacter ginsenosidimutans</name>
    <dbReference type="NCBI Taxonomy" id="661481"/>
    <lineage>
        <taxon>Bacteria</taxon>
        <taxon>Pseudomonadati</taxon>
        <taxon>Bacteroidota</taxon>
        <taxon>Chitinophagia</taxon>
        <taxon>Chitinophagales</taxon>
        <taxon>Chitinophagaceae</taxon>
        <taxon>Flavisolibacter</taxon>
    </lineage>
</organism>
<dbReference type="RefSeq" id="WP_146785362.1">
    <property type="nucleotide sequence ID" value="NZ_BAABIO010000001.1"/>
</dbReference>
<feature type="chain" id="PRO_5022939475" evidence="2">
    <location>
        <begin position="19"/>
        <end position="487"/>
    </location>
</feature>
<dbReference type="Proteomes" id="UP000321204">
    <property type="component" value="Chromosome"/>
</dbReference>
<evidence type="ECO:0000313" key="5">
    <source>
        <dbReference type="Proteomes" id="UP000321204"/>
    </source>
</evidence>
<dbReference type="InterPro" id="IPR043781">
    <property type="entry name" value="DUF5723"/>
</dbReference>
<evidence type="ECO:0000259" key="3">
    <source>
        <dbReference type="Pfam" id="PF18990"/>
    </source>
</evidence>
<dbReference type="OrthoDB" id="9805336at2"/>
<evidence type="ECO:0000256" key="2">
    <source>
        <dbReference type="SAM" id="SignalP"/>
    </source>
</evidence>
<dbReference type="KEGG" id="fgg:FSB75_08125"/>
<accession>A0A5B8UHG9</accession>
<dbReference type="Pfam" id="PF18990">
    <property type="entry name" value="DUF5723"/>
    <property type="match status" value="1"/>
</dbReference>
<dbReference type="EMBL" id="CP042433">
    <property type="protein sequence ID" value="QEC55862.1"/>
    <property type="molecule type" value="Genomic_DNA"/>
</dbReference>
<feature type="region of interest" description="Disordered" evidence="1">
    <location>
        <begin position="466"/>
        <end position="487"/>
    </location>
</feature>
<feature type="domain" description="DUF5723" evidence="3">
    <location>
        <begin position="39"/>
        <end position="437"/>
    </location>
</feature>
<evidence type="ECO:0000313" key="4">
    <source>
        <dbReference type="EMBL" id="QEC55862.1"/>
    </source>
</evidence>
<evidence type="ECO:0000256" key="1">
    <source>
        <dbReference type="SAM" id="MobiDB-lite"/>
    </source>
</evidence>
<sequence>MRILFLLLSFCLTIAAGAQDFSGYRTGNYTGVNGVFYNPANIADSRYRWDFNLFSVSTAIGNNKALFKLKDIGNTLDGDSIKNKIFAEGSGPSSGLASVVLQGPSVMFNLNKKSAMAVTTRARVMANIVDIDSKLARQIIDDNAGNIGFPYTVSSATNMAVNANAWTEFGLSYAREILDKGKHYFKGGVSLKYLAGAANASVNIGSLNGTINYDAVKNESYLTNASGRMGLNFGGINISDFEANDLLSFKSTGFGADIGFVYEFRPDTASLRNEWGEMRRDLNKYKLRVGVALLDVGGISYTRDLSRSGAYNVHIGSTQRFYLSSLADASLDHFKDTLNKYPQYFTEDKTATASSYRISLPTTLQLDVDYRVNNGFYVNGAAQFGLTNTSKNIGNGQYYSSFTLTPRFETGGFGVYLPLGSNALTGFTGGLAIRFGNIILGSGSILSALGGSKQADFFIGAHFGSKQKNKAPKKNVSNDSNSSSVNQ</sequence>
<proteinExistence type="predicted"/>
<reference evidence="4 5" key="1">
    <citation type="journal article" date="2015" name="Int. J. Syst. Evol. Microbiol.">
        <title>Flavisolibacter ginsenosidimutans sp. nov., with ginsenoside-converting activity isolated from soil used for cultivating ginseng.</title>
        <authorList>
            <person name="Zhao Y."/>
            <person name="Liu Q."/>
            <person name="Kang M.S."/>
            <person name="Jin F."/>
            <person name="Yu H."/>
            <person name="Im W.T."/>
        </authorList>
    </citation>
    <scope>NUCLEOTIDE SEQUENCE [LARGE SCALE GENOMIC DNA]</scope>
    <source>
        <strain evidence="4 5">Gsoil 636</strain>
    </source>
</reference>
<feature type="compositionally biased region" description="Low complexity" evidence="1">
    <location>
        <begin position="475"/>
        <end position="487"/>
    </location>
</feature>
<protein>
    <submittedName>
        <fullName evidence="4">Conjugal transfer protein TraF</fullName>
    </submittedName>
</protein>